<evidence type="ECO:0000313" key="1">
    <source>
        <dbReference type="EMBL" id="WXB12435.1"/>
    </source>
</evidence>
<evidence type="ECO:0000313" key="2">
    <source>
        <dbReference type="Proteomes" id="UP001370348"/>
    </source>
</evidence>
<dbReference type="RefSeq" id="WP_394822057.1">
    <property type="nucleotide sequence ID" value="NZ_CP089984.1"/>
</dbReference>
<keyword evidence="2" id="KW-1185">Reference proteome</keyword>
<dbReference type="Proteomes" id="UP001370348">
    <property type="component" value="Chromosome"/>
</dbReference>
<gene>
    <name evidence="1" type="ORF">LZC94_31880</name>
</gene>
<proteinExistence type="predicted"/>
<organism evidence="1 2">
    <name type="scientific">Pendulispora albinea</name>
    <dbReference type="NCBI Taxonomy" id="2741071"/>
    <lineage>
        <taxon>Bacteria</taxon>
        <taxon>Pseudomonadati</taxon>
        <taxon>Myxococcota</taxon>
        <taxon>Myxococcia</taxon>
        <taxon>Myxococcales</taxon>
        <taxon>Sorangiineae</taxon>
        <taxon>Pendulisporaceae</taxon>
        <taxon>Pendulispora</taxon>
    </lineage>
</organism>
<reference evidence="1 2" key="1">
    <citation type="submission" date="2021-12" db="EMBL/GenBank/DDBJ databases">
        <title>Discovery of the Pendulisporaceae a myxobacterial family with distinct sporulation behavior and unique specialized metabolism.</title>
        <authorList>
            <person name="Garcia R."/>
            <person name="Popoff A."/>
            <person name="Bader C.D."/>
            <person name="Loehr J."/>
            <person name="Walesch S."/>
            <person name="Walt C."/>
            <person name="Boldt J."/>
            <person name="Bunk B."/>
            <person name="Haeckl F.J.F.P.J."/>
            <person name="Gunesch A.P."/>
            <person name="Birkelbach J."/>
            <person name="Nuebel U."/>
            <person name="Pietschmann T."/>
            <person name="Bach T."/>
            <person name="Mueller R."/>
        </authorList>
    </citation>
    <scope>NUCLEOTIDE SEQUENCE [LARGE SCALE GENOMIC DNA]</scope>
    <source>
        <strain evidence="1 2">MSr11954</strain>
    </source>
</reference>
<sequence>MTMVKKEVAQKTSTLESKRVEVVAVREIEVGDLGAARCAGICAALKL</sequence>
<accession>A0ABZ2LTE3</accession>
<name>A0ABZ2LTE3_9BACT</name>
<protein>
    <submittedName>
        <fullName evidence="1">Uncharacterized protein</fullName>
    </submittedName>
</protein>
<dbReference type="EMBL" id="CP089984">
    <property type="protein sequence ID" value="WXB12435.1"/>
    <property type="molecule type" value="Genomic_DNA"/>
</dbReference>